<dbReference type="OrthoDB" id="823504at2759"/>
<dbReference type="SUPFAM" id="SSF48113">
    <property type="entry name" value="Heme-dependent peroxidases"/>
    <property type="match status" value="1"/>
</dbReference>
<dbReference type="InterPro" id="IPR019791">
    <property type="entry name" value="Haem_peroxidase_animal"/>
</dbReference>
<dbReference type="GO" id="GO:0004601">
    <property type="term" value="F:peroxidase activity"/>
    <property type="evidence" value="ECO:0007669"/>
    <property type="project" value="InterPro"/>
</dbReference>
<proteinExistence type="predicted"/>
<dbReference type="InterPro" id="IPR037120">
    <property type="entry name" value="Haem_peroxidase_sf_animal"/>
</dbReference>
<reference evidence="1 2" key="1">
    <citation type="journal article" date="2019" name="Sci. Rep.">
        <title>Orb-weaving spider Araneus ventricosus genome elucidates the spidroin gene catalogue.</title>
        <authorList>
            <person name="Kono N."/>
            <person name="Nakamura H."/>
            <person name="Ohtoshi R."/>
            <person name="Moran D.A.P."/>
            <person name="Shinohara A."/>
            <person name="Yoshida Y."/>
            <person name="Fujiwara M."/>
            <person name="Mori M."/>
            <person name="Tomita M."/>
            <person name="Arakawa K."/>
        </authorList>
    </citation>
    <scope>NUCLEOTIDE SEQUENCE [LARGE SCALE GENOMIC DNA]</scope>
</reference>
<name>A0A4Y2DX82_ARAVE</name>
<keyword evidence="2" id="KW-1185">Reference proteome</keyword>
<accession>A0A4Y2DX82</accession>
<dbReference type="Proteomes" id="UP000499080">
    <property type="component" value="Unassembled WGS sequence"/>
</dbReference>
<evidence type="ECO:0000313" key="1">
    <source>
        <dbReference type="EMBL" id="GBM20616.1"/>
    </source>
</evidence>
<organism evidence="1 2">
    <name type="scientific">Araneus ventricosus</name>
    <name type="common">Orbweaver spider</name>
    <name type="synonym">Epeira ventricosa</name>
    <dbReference type="NCBI Taxonomy" id="182803"/>
    <lineage>
        <taxon>Eukaryota</taxon>
        <taxon>Metazoa</taxon>
        <taxon>Ecdysozoa</taxon>
        <taxon>Arthropoda</taxon>
        <taxon>Chelicerata</taxon>
        <taxon>Arachnida</taxon>
        <taxon>Araneae</taxon>
        <taxon>Araneomorphae</taxon>
        <taxon>Entelegynae</taxon>
        <taxon>Araneoidea</taxon>
        <taxon>Araneidae</taxon>
        <taxon>Araneus</taxon>
    </lineage>
</organism>
<dbReference type="AlphaFoldDB" id="A0A4Y2DX82"/>
<sequence>MRCLFRVQTQRSSLKNSSLSRMLCDNTGIKEIQKNTMLLPSTKNPKVSCDDIPRIDLNLWKENSLTDEPKLFTQSELNDLVRDLDLPKDSAEVLGSKLKEKKLLALDHKWAVWGDLKVISMLLGQQKEYMKFPCFLSDRNSRDRKQHYIKKEYPIRRTLDPGDKNTQRENLVDPKKVLLPPLHIKLGLMKQFVKALTKEGECFKYLCDQFPCLSEAKLKDGVFVGPDRKMMNDEHFETKMKTNAWKKSLEIFQISYY</sequence>
<dbReference type="PROSITE" id="PS50292">
    <property type="entry name" value="PEROXIDASE_3"/>
    <property type="match status" value="1"/>
</dbReference>
<dbReference type="PANTHER" id="PTHR46114:SF1">
    <property type="entry name" value="ZAD DOMAIN-CONTAINING PROTEIN"/>
    <property type="match status" value="1"/>
</dbReference>
<gene>
    <name evidence="1" type="ORF">AVEN_230215_1</name>
</gene>
<protein>
    <submittedName>
        <fullName evidence="1">Uncharacterized protein</fullName>
    </submittedName>
</protein>
<dbReference type="PANTHER" id="PTHR46114">
    <property type="entry name" value="APPLE DOMAIN-CONTAINING PROTEIN"/>
    <property type="match status" value="1"/>
</dbReference>
<dbReference type="Gene3D" id="1.10.640.10">
    <property type="entry name" value="Haem peroxidase domain superfamily, animal type"/>
    <property type="match status" value="1"/>
</dbReference>
<dbReference type="GO" id="GO:0020037">
    <property type="term" value="F:heme binding"/>
    <property type="evidence" value="ECO:0007669"/>
    <property type="project" value="InterPro"/>
</dbReference>
<comment type="caution">
    <text evidence="1">The sequence shown here is derived from an EMBL/GenBank/DDBJ whole genome shotgun (WGS) entry which is preliminary data.</text>
</comment>
<dbReference type="InterPro" id="IPR010255">
    <property type="entry name" value="Haem_peroxidase_sf"/>
</dbReference>
<dbReference type="GO" id="GO:0006979">
    <property type="term" value="P:response to oxidative stress"/>
    <property type="evidence" value="ECO:0007669"/>
    <property type="project" value="InterPro"/>
</dbReference>
<dbReference type="EMBL" id="BGPR01000445">
    <property type="protein sequence ID" value="GBM20616.1"/>
    <property type="molecule type" value="Genomic_DNA"/>
</dbReference>
<evidence type="ECO:0000313" key="2">
    <source>
        <dbReference type="Proteomes" id="UP000499080"/>
    </source>
</evidence>